<dbReference type="Proteomes" id="UP000715651">
    <property type="component" value="Unassembled WGS sequence"/>
</dbReference>
<dbReference type="InterPro" id="IPR011009">
    <property type="entry name" value="Kinase-like_dom_sf"/>
</dbReference>
<proteinExistence type="predicted"/>
<keyword evidence="2" id="KW-0812">Transmembrane</keyword>
<reference evidence="3" key="1">
    <citation type="journal article" date="2021" name="PeerJ">
        <title>Extensive microbial diversity within the chicken gut microbiome revealed by metagenomics and culture.</title>
        <authorList>
            <person name="Gilroy R."/>
            <person name="Ravi A."/>
            <person name="Getino M."/>
            <person name="Pursley I."/>
            <person name="Horton D.L."/>
            <person name="Alikhan N.F."/>
            <person name="Baker D."/>
            <person name="Gharbi K."/>
            <person name="Hall N."/>
            <person name="Watson M."/>
            <person name="Adriaenssens E.M."/>
            <person name="Foster-Nyarko E."/>
            <person name="Jarju S."/>
            <person name="Secka A."/>
            <person name="Antonio M."/>
            <person name="Oren A."/>
            <person name="Chaudhuri R.R."/>
            <person name="La Ragione R."/>
            <person name="Hildebrand F."/>
            <person name="Pallen M.J."/>
        </authorList>
    </citation>
    <scope>NUCLEOTIDE SEQUENCE</scope>
    <source>
        <strain evidence="3">578</strain>
    </source>
</reference>
<evidence type="ECO:0000313" key="4">
    <source>
        <dbReference type="Proteomes" id="UP000715651"/>
    </source>
</evidence>
<sequence length="855" mass="88077">MIPAIGDTINNRYTLIAQFRSHPGLNAWLANDHTLKRDCQLYIVSDQTKLTQINAIASTLVLTQSPLFTPVFTFSRQDGVLVIVTGTEPGVSLHNFLAASNHKPLSQRAIRSIISEIISACRTLVDSVILHNGLGSRVIRLTDQGIRIADTTVSPFLAPQVDLTAHRGNLEATMVSQIAGILFEMITGSEYDLNDHTGMAQLLSNLRGQVPAEFLAICTRGLGFTGSETGLETSRTIVPILTLNELQILVGDAPAVKELPADEYDIPAAQGSASISTVPLVHVSMGTVVDIPNSLAAAGVVEQARPTVSPWRASDLLFNGQEAVQEVNPTQGLAGFSSASPLSGSAAGLGAGLGAAAAGLGAASLGAAGASSLEAASVNPYVTSGPYGSAASLNSGSYSAANSYGPASAAGSATPGSATPGSATPGSTATGSTATGYPASRYAAAPSASAPGMSANSPASAAQLPASAGLASAAGDETIVSSDETMISPSLAELSHKSQAANPAQAAVDETILSSQPLVSPEINSADETIISRPVTSAASAHPAADETLYDAHLFPAQPAQNAHAGAAQSPAQAGQPGQFGAQAQLGQPAASSAHRVTSSQPVQYVQASSHPAVAAEQEAPRRGHAFLKRFLIVLIVVVILAAGAYYGVKSLGLGSFSIIPSTSSSQKEKWNLDVNDAPAIDQRGVPSKKDTSEEKKPATSDSAKKSTTEKKQTAKTETSGAVTHDAKQATGVPAPVETTPENTNPYSIRQIRVFVPANTNEARAIHIQLSQPEDVSRITFSLASGDSSFTGNLYVNSTMENPKNGSSVASVTFQPAGKETTVQFSKQHTQDLVIYCDNPGQNGIQMNFTSVKVY</sequence>
<dbReference type="Gene3D" id="3.30.200.20">
    <property type="entry name" value="Phosphorylase Kinase, domain 1"/>
    <property type="match status" value="1"/>
</dbReference>
<evidence type="ECO:0008006" key="5">
    <source>
        <dbReference type="Google" id="ProtNLM"/>
    </source>
</evidence>
<feature type="compositionally biased region" description="Low complexity" evidence="1">
    <location>
        <begin position="560"/>
        <end position="594"/>
    </location>
</feature>
<evidence type="ECO:0000313" key="3">
    <source>
        <dbReference type="EMBL" id="HJF17841.1"/>
    </source>
</evidence>
<dbReference type="SUPFAM" id="SSF56112">
    <property type="entry name" value="Protein kinase-like (PK-like)"/>
    <property type="match status" value="1"/>
</dbReference>
<name>A0A921KAY6_9BIFI</name>
<keyword evidence="2" id="KW-0472">Membrane</keyword>
<dbReference type="EMBL" id="DYWK01000003">
    <property type="protein sequence ID" value="HJF17841.1"/>
    <property type="molecule type" value="Genomic_DNA"/>
</dbReference>
<feature type="region of interest" description="Disordered" evidence="1">
    <location>
        <begin position="677"/>
        <end position="744"/>
    </location>
</feature>
<feature type="region of interest" description="Disordered" evidence="1">
    <location>
        <begin position="404"/>
        <end position="432"/>
    </location>
</feature>
<evidence type="ECO:0000256" key="2">
    <source>
        <dbReference type="SAM" id="Phobius"/>
    </source>
</evidence>
<keyword evidence="2" id="KW-1133">Transmembrane helix</keyword>
<evidence type="ECO:0000256" key="1">
    <source>
        <dbReference type="SAM" id="MobiDB-lite"/>
    </source>
</evidence>
<accession>A0A921KAY6</accession>
<dbReference type="Gene3D" id="1.10.510.10">
    <property type="entry name" value="Transferase(Phosphotransferase) domain 1"/>
    <property type="match status" value="1"/>
</dbReference>
<gene>
    <name evidence="3" type="ORF">K8U78_01525</name>
</gene>
<dbReference type="AlphaFoldDB" id="A0A921KAY6"/>
<feature type="region of interest" description="Disordered" evidence="1">
    <location>
        <begin position="560"/>
        <end position="605"/>
    </location>
</feature>
<feature type="transmembrane region" description="Helical" evidence="2">
    <location>
        <begin position="631"/>
        <end position="649"/>
    </location>
</feature>
<protein>
    <recommendedName>
        <fullName evidence="5">Kinase</fullName>
    </recommendedName>
</protein>
<feature type="compositionally biased region" description="Polar residues" evidence="1">
    <location>
        <begin position="595"/>
        <end position="605"/>
    </location>
</feature>
<organism evidence="3 4">
    <name type="scientific">Aeriscardovia aeriphila</name>
    <dbReference type="NCBI Taxonomy" id="218139"/>
    <lineage>
        <taxon>Bacteria</taxon>
        <taxon>Bacillati</taxon>
        <taxon>Actinomycetota</taxon>
        <taxon>Actinomycetes</taxon>
        <taxon>Bifidobacteriales</taxon>
        <taxon>Bifidobacteriaceae</taxon>
        <taxon>Aeriscardovia</taxon>
    </lineage>
</organism>
<comment type="caution">
    <text evidence="3">The sequence shown here is derived from an EMBL/GenBank/DDBJ whole genome shotgun (WGS) entry which is preliminary data.</text>
</comment>
<reference evidence="3" key="2">
    <citation type="submission" date="2021-09" db="EMBL/GenBank/DDBJ databases">
        <authorList>
            <person name="Gilroy R."/>
        </authorList>
    </citation>
    <scope>NUCLEOTIDE SEQUENCE</scope>
    <source>
        <strain evidence="3">578</strain>
    </source>
</reference>
<feature type="compositionally biased region" description="Basic and acidic residues" evidence="1">
    <location>
        <begin position="688"/>
        <end position="715"/>
    </location>
</feature>